<dbReference type="Pfam" id="PF07366">
    <property type="entry name" value="SnoaL"/>
    <property type="match status" value="2"/>
</dbReference>
<evidence type="ECO:0000313" key="1">
    <source>
        <dbReference type="EMBL" id="MBB1244115.1"/>
    </source>
</evidence>
<gene>
    <name evidence="1" type="ORF">GL263_11175</name>
</gene>
<proteinExistence type="predicted"/>
<dbReference type="InterPro" id="IPR009959">
    <property type="entry name" value="Cyclase_SnoaL-like"/>
</dbReference>
<dbReference type="EMBL" id="WMLF01000126">
    <property type="protein sequence ID" value="MBB1244115.1"/>
    <property type="molecule type" value="Genomic_DNA"/>
</dbReference>
<protein>
    <submittedName>
        <fullName evidence="1">Ester cyclase</fullName>
    </submittedName>
</protein>
<reference evidence="2" key="1">
    <citation type="journal article" date="2020" name="Syst. Appl. Microbiol.">
        <title>Streptomyces alkaliterrae sp. nov., isolated from an alkaline soil, and emended descriptions of Streptomyces alkaliphilus, Streptomyces calidiresistens and Streptomyces durbertensis.</title>
        <authorList>
            <person name="Swiecimska M."/>
            <person name="Golinska P."/>
            <person name="Nouioui I."/>
            <person name="Wypij M."/>
            <person name="Rai M."/>
            <person name="Sangal V."/>
            <person name="Goodfellow M."/>
        </authorList>
    </citation>
    <scope>NUCLEOTIDE SEQUENCE [LARGE SCALE GENOMIC DNA]</scope>
    <source>
        <strain evidence="2">DSM 104538</strain>
    </source>
</reference>
<comment type="caution">
    <text evidence="1">The sequence shown here is derived from an EMBL/GenBank/DDBJ whole genome shotgun (WGS) entry which is preliminary data.</text>
</comment>
<organism evidence="1 2">
    <name type="scientific">Streptomyces durbertensis</name>
    <dbReference type="NCBI Taxonomy" id="2448886"/>
    <lineage>
        <taxon>Bacteria</taxon>
        <taxon>Bacillati</taxon>
        <taxon>Actinomycetota</taxon>
        <taxon>Actinomycetes</taxon>
        <taxon>Kitasatosporales</taxon>
        <taxon>Streptomycetaceae</taxon>
        <taxon>Streptomyces</taxon>
    </lineage>
</organism>
<dbReference type="PANTHER" id="PTHR38436:SF1">
    <property type="entry name" value="ESTER CYCLASE"/>
    <property type="match status" value="1"/>
</dbReference>
<dbReference type="Gene3D" id="3.10.450.50">
    <property type="match status" value="2"/>
</dbReference>
<accession>A0ABR6EFK5</accession>
<dbReference type="SUPFAM" id="SSF54427">
    <property type="entry name" value="NTF2-like"/>
    <property type="match status" value="2"/>
</dbReference>
<dbReference type="RefSeq" id="WP_182855473.1">
    <property type="nucleotide sequence ID" value="NZ_WMLF01000126.1"/>
</dbReference>
<evidence type="ECO:0000313" key="2">
    <source>
        <dbReference type="Proteomes" id="UP000766698"/>
    </source>
</evidence>
<sequence>MTFVQVIDCRTTHADELSGLMDRWVELTEGRRTATHSIVAKDRSDATHVVEIVEFPSYEEAMKNSHLPETDRIFQEMVALCEEEPTFTDLDVVRDEQLNLRLVRRFFDEVVNSGDTAAATRFCTEDYREHDPSLSSYDLDLTQAMRENQEVISAIRPRITIERITAQDDTVSAVLSYQGRHTGDLQGLPATGREVSGSGHVTFRCVGGRIAESWWNWDMMGLLQQLGALPDAEATEANKAVARQVFEAVSRGDLDAARSLCTEDYQEHDPSNSADPVGLDQAMAELRPFVEAMHPTFTVESQLAEGDLVCTRWTARGRHTGELLGLAPTGREVVTAGQTIDRFRDGKVCESWFNWDLAGLLRDLGAMEPPPSAG</sequence>
<dbReference type="Proteomes" id="UP000766698">
    <property type="component" value="Unassembled WGS sequence"/>
</dbReference>
<dbReference type="InterPro" id="IPR032710">
    <property type="entry name" value="NTF2-like_dom_sf"/>
</dbReference>
<keyword evidence="2" id="KW-1185">Reference proteome</keyword>
<name>A0ABR6EFK5_9ACTN</name>
<dbReference type="PANTHER" id="PTHR38436">
    <property type="entry name" value="POLYKETIDE CYCLASE SNOAL-LIKE DOMAIN"/>
    <property type="match status" value="1"/>
</dbReference>